<sequence length="374" mass="43312">MSSFGSYNFGVELELIAEPKRVRHPLLRAVYYEELATSLRYDGAQAEADKLNQRYRKRPEHYNKWWITKDGSLGDPEHPCSKFPLEAVSPIFSTDYTWENEVDTFWNSWDRVFHMPESSIACGSHVHVSPSPEMEFDLNELRNIAFGIVYYEPLVIRLLPYHRQNNKYCRPNTLRSGPLYDLMSSFHEEAALRELWDALDDDVDEEDIRDLMQSGPEPKQERYVLWNFDNVFGGGSGSIEFRGGPGLRGPVKTKRWISFVVAFIHMCTNLDVASWSYFTRPSMDRFWRDLRRSAQAVSVKENLPSDWRVMAGLVSGNSYEESAIDDFNDSGYSDDSSIMGKSDSEYSDSEYSDGEYEALQQELILEREHRCTIL</sequence>
<organism evidence="2 3">
    <name type="scientific">Fusarium mundagurra</name>
    <dbReference type="NCBI Taxonomy" id="1567541"/>
    <lineage>
        <taxon>Eukaryota</taxon>
        <taxon>Fungi</taxon>
        <taxon>Dikarya</taxon>
        <taxon>Ascomycota</taxon>
        <taxon>Pezizomycotina</taxon>
        <taxon>Sordariomycetes</taxon>
        <taxon>Hypocreomycetidae</taxon>
        <taxon>Hypocreales</taxon>
        <taxon>Nectriaceae</taxon>
        <taxon>Fusarium</taxon>
        <taxon>Fusarium fujikuroi species complex</taxon>
    </lineage>
</organism>
<evidence type="ECO:0000256" key="1">
    <source>
        <dbReference type="SAM" id="MobiDB-lite"/>
    </source>
</evidence>
<feature type="region of interest" description="Disordered" evidence="1">
    <location>
        <begin position="325"/>
        <end position="350"/>
    </location>
</feature>
<dbReference type="PANTHER" id="PTHR36847">
    <property type="entry name" value="AMIDOLIGASE ENZYME"/>
    <property type="match status" value="1"/>
</dbReference>
<reference evidence="2 3" key="1">
    <citation type="submission" date="2020-05" db="EMBL/GenBank/DDBJ databases">
        <title>Identification and distribution of gene clusters putatively required for synthesis of sphingolipid metabolism inhibitors in phylogenetically diverse species of the filamentous fungus Fusarium.</title>
        <authorList>
            <person name="Kim H.-S."/>
            <person name="Busman M."/>
            <person name="Brown D.W."/>
            <person name="Divon H."/>
            <person name="Uhlig S."/>
            <person name="Proctor R.H."/>
        </authorList>
    </citation>
    <scope>NUCLEOTIDE SEQUENCE [LARGE SCALE GENOMIC DNA]</scope>
    <source>
        <strain evidence="2 3">NRRL 66235</strain>
    </source>
</reference>
<evidence type="ECO:0000313" key="3">
    <source>
        <dbReference type="Proteomes" id="UP000544331"/>
    </source>
</evidence>
<dbReference type="AlphaFoldDB" id="A0A8H6DPL2"/>
<dbReference type="InterPro" id="IPR022025">
    <property type="entry name" value="Amidoligase_2"/>
</dbReference>
<dbReference type="Proteomes" id="UP000544331">
    <property type="component" value="Unassembled WGS sequence"/>
</dbReference>
<protein>
    <submittedName>
        <fullName evidence="2">Swim zinc finger domain-containing protein</fullName>
    </submittedName>
</protein>
<comment type="caution">
    <text evidence="2">The sequence shown here is derived from an EMBL/GenBank/DDBJ whole genome shotgun (WGS) entry which is preliminary data.</text>
</comment>
<accession>A0A8H6DPL2</accession>
<name>A0A8H6DPL2_9HYPO</name>
<keyword evidence="3" id="KW-1185">Reference proteome</keyword>
<gene>
    <name evidence="2" type="ORF">FMUND_443</name>
</gene>
<dbReference type="PANTHER" id="PTHR36847:SF1">
    <property type="entry name" value="AMIDOLIGASE ENZYME"/>
    <property type="match status" value="1"/>
</dbReference>
<evidence type="ECO:0000313" key="2">
    <source>
        <dbReference type="EMBL" id="KAF5724886.1"/>
    </source>
</evidence>
<dbReference type="EMBL" id="JAAOAN010000024">
    <property type="protein sequence ID" value="KAF5724886.1"/>
    <property type="molecule type" value="Genomic_DNA"/>
</dbReference>
<dbReference type="Pfam" id="PF12224">
    <property type="entry name" value="Amidoligase_2"/>
    <property type="match status" value="1"/>
</dbReference>
<dbReference type="OrthoDB" id="5291055at2759"/>
<proteinExistence type="predicted"/>